<feature type="compositionally biased region" description="Pro residues" evidence="10">
    <location>
        <begin position="207"/>
        <end position="218"/>
    </location>
</feature>
<dbReference type="PANTHER" id="PTHR33021:SF253">
    <property type="entry name" value="EARLY NODULIN-LIKE PROTEIN 9"/>
    <property type="match status" value="1"/>
</dbReference>
<dbReference type="FunFam" id="2.60.40.420:FF:000066">
    <property type="entry name" value="Early nodulin-like protein 9"/>
    <property type="match status" value="1"/>
</dbReference>
<dbReference type="SUPFAM" id="SSF49503">
    <property type="entry name" value="Cupredoxins"/>
    <property type="match status" value="1"/>
</dbReference>
<evidence type="ECO:0000256" key="7">
    <source>
        <dbReference type="ARBA" id="ARBA00023180"/>
    </source>
</evidence>
<evidence type="ECO:0000256" key="11">
    <source>
        <dbReference type="SAM" id="SignalP"/>
    </source>
</evidence>
<dbReference type="InterPro" id="IPR039391">
    <property type="entry name" value="Phytocyanin-like"/>
</dbReference>
<proteinExistence type="inferred from homology"/>
<dbReference type="GO" id="GO:0009055">
    <property type="term" value="F:electron transfer activity"/>
    <property type="evidence" value="ECO:0007669"/>
    <property type="project" value="InterPro"/>
</dbReference>
<evidence type="ECO:0000256" key="8">
    <source>
        <dbReference type="ARBA" id="ARBA00023288"/>
    </source>
</evidence>
<comment type="caution">
    <text evidence="13">The sequence shown here is derived from an EMBL/GenBank/DDBJ whole genome shotgun (WGS) entry which is preliminary data.</text>
</comment>
<dbReference type="GO" id="GO:0098552">
    <property type="term" value="C:side of membrane"/>
    <property type="evidence" value="ECO:0007669"/>
    <property type="project" value="UniProtKB-KW"/>
</dbReference>
<evidence type="ECO:0000256" key="2">
    <source>
        <dbReference type="ARBA" id="ARBA00022475"/>
    </source>
</evidence>
<comment type="similarity">
    <text evidence="9">Belongs to the early nodulin-like (ENODL) family.</text>
</comment>
<evidence type="ECO:0000256" key="9">
    <source>
        <dbReference type="ARBA" id="ARBA00035011"/>
    </source>
</evidence>
<evidence type="ECO:0000313" key="13">
    <source>
        <dbReference type="EMBL" id="CAL0322708.1"/>
    </source>
</evidence>
<dbReference type="PANTHER" id="PTHR33021">
    <property type="entry name" value="BLUE COPPER PROTEIN"/>
    <property type="match status" value="1"/>
</dbReference>
<keyword evidence="3" id="KW-0336">GPI-anchor</keyword>
<feature type="compositionally biased region" description="Polar residues" evidence="10">
    <location>
        <begin position="188"/>
        <end position="203"/>
    </location>
</feature>
<evidence type="ECO:0000259" key="12">
    <source>
        <dbReference type="PROSITE" id="PS51485"/>
    </source>
</evidence>
<dbReference type="PROSITE" id="PS51485">
    <property type="entry name" value="PHYTOCYANIN"/>
    <property type="match status" value="1"/>
</dbReference>
<keyword evidence="7" id="KW-0325">Glycoprotein</keyword>
<evidence type="ECO:0000256" key="3">
    <source>
        <dbReference type="ARBA" id="ARBA00022622"/>
    </source>
</evidence>
<evidence type="ECO:0000256" key="5">
    <source>
        <dbReference type="ARBA" id="ARBA00023136"/>
    </source>
</evidence>
<gene>
    <name evidence="13" type="ORF">LLUT_LOCUS23768</name>
</gene>
<keyword evidence="2" id="KW-1003">Cell membrane</keyword>
<feature type="chain" id="PRO_5043796846" description="Phytocyanin domain-containing protein" evidence="11">
    <location>
        <begin position="30"/>
        <end position="244"/>
    </location>
</feature>
<organism evidence="13 14">
    <name type="scientific">Lupinus luteus</name>
    <name type="common">European yellow lupine</name>
    <dbReference type="NCBI Taxonomy" id="3873"/>
    <lineage>
        <taxon>Eukaryota</taxon>
        <taxon>Viridiplantae</taxon>
        <taxon>Streptophyta</taxon>
        <taxon>Embryophyta</taxon>
        <taxon>Tracheophyta</taxon>
        <taxon>Spermatophyta</taxon>
        <taxon>Magnoliopsida</taxon>
        <taxon>eudicotyledons</taxon>
        <taxon>Gunneridae</taxon>
        <taxon>Pentapetalae</taxon>
        <taxon>rosids</taxon>
        <taxon>fabids</taxon>
        <taxon>Fabales</taxon>
        <taxon>Fabaceae</taxon>
        <taxon>Papilionoideae</taxon>
        <taxon>50 kb inversion clade</taxon>
        <taxon>genistoids sensu lato</taxon>
        <taxon>core genistoids</taxon>
        <taxon>Genisteae</taxon>
        <taxon>Lupinus</taxon>
    </lineage>
</organism>
<reference evidence="13 14" key="1">
    <citation type="submission" date="2024-03" db="EMBL/GenBank/DDBJ databases">
        <authorList>
            <person name="Martinez-Hernandez J."/>
        </authorList>
    </citation>
    <scope>NUCLEOTIDE SEQUENCE [LARGE SCALE GENOMIC DNA]</scope>
</reference>
<keyword evidence="5" id="KW-0472">Membrane</keyword>
<accession>A0AAV1XPC0</accession>
<dbReference type="Gene3D" id="2.60.40.420">
    <property type="entry name" value="Cupredoxins - blue copper proteins"/>
    <property type="match status" value="1"/>
</dbReference>
<dbReference type="InterPro" id="IPR003245">
    <property type="entry name" value="Phytocyanin_dom"/>
</dbReference>
<evidence type="ECO:0000256" key="6">
    <source>
        <dbReference type="ARBA" id="ARBA00023157"/>
    </source>
</evidence>
<feature type="domain" description="Phytocyanin" evidence="12">
    <location>
        <begin position="30"/>
        <end position="134"/>
    </location>
</feature>
<evidence type="ECO:0000256" key="1">
    <source>
        <dbReference type="ARBA" id="ARBA00004609"/>
    </source>
</evidence>
<dbReference type="Proteomes" id="UP001497480">
    <property type="component" value="Unassembled WGS sequence"/>
</dbReference>
<comment type="subcellular location">
    <subcellularLocation>
        <location evidence="1">Cell membrane</location>
        <topology evidence="1">Lipid-anchor</topology>
        <topology evidence="1">GPI-anchor</topology>
    </subcellularLocation>
</comment>
<dbReference type="Pfam" id="PF02298">
    <property type="entry name" value="Cu_bind_like"/>
    <property type="match status" value="1"/>
</dbReference>
<sequence length="244" mass="25995">MTSIILRSNEVIHALSLFLILVLVHKSDGYEFVVGGQKGWSVPNDPNSNPYNEWAENSRFQIGDSLVFNYPSGQDSVLQVNSKDFGNCNTNVYSKKFSDGHTIIKLDQSGAHYFISGNKNNCLKNEKLVVVVLAERSNKNSNTNQTITTDSPSPSPLPSVSQEPLAPTTAPTQQVLPSPPVGAVGTSPPYQQQAPSPTTGTVLTNPTPAPISEPPPPPNAASSILLSFVSSVGAFMASALVLSF</sequence>
<feature type="signal peptide" evidence="11">
    <location>
        <begin position="1"/>
        <end position="29"/>
    </location>
</feature>
<dbReference type="InterPro" id="IPR041846">
    <property type="entry name" value="ENL_dom"/>
</dbReference>
<dbReference type="EMBL" id="CAXHTB010000016">
    <property type="protein sequence ID" value="CAL0322708.1"/>
    <property type="molecule type" value="Genomic_DNA"/>
</dbReference>
<dbReference type="GO" id="GO:0005886">
    <property type="term" value="C:plasma membrane"/>
    <property type="evidence" value="ECO:0007669"/>
    <property type="project" value="UniProtKB-SubCell"/>
</dbReference>
<keyword evidence="14" id="KW-1185">Reference proteome</keyword>
<keyword evidence="6" id="KW-1015">Disulfide bond</keyword>
<evidence type="ECO:0000256" key="4">
    <source>
        <dbReference type="ARBA" id="ARBA00022729"/>
    </source>
</evidence>
<feature type="compositionally biased region" description="Polar residues" evidence="10">
    <location>
        <begin position="141"/>
        <end position="150"/>
    </location>
</feature>
<protein>
    <recommendedName>
        <fullName evidence="12">Phytocyanin domain-containing protein</fullName>
    </recommendedName>
</protein>
<evidence type="ECO:0000256" key="10">
    <source>
        <dbReference type="SAM" id="MobiDB-lite"/>
    </source>
</evidence>
<keyword evidence="4 11" id="KW-0732">Signal</keyword>
<dbReference type="AlphaFoldDB" id="A0AAV1XPC0"/>
<dbReference type="CDD" id="cd11019">
    <property type="entry name" value="OsENODL1_like"/>
    <property type="match status" value="1"/>
</dbReference>
<dbReference type="InterPro" id="IPR008972">
    <property type="entry name" value="Cupredoxin"/>
</dbReference>
<evidence type="ECO:0000313" key="14">
    <source>
        <dbReference type="Proteomes" id="UP001497480"/>
    </source>
</evidence>
<name>A0AAV1XPC0_LUPLU</name>
<feature type="region of interest" description="Disordered" evidence="10">
    <location>
        <begin position="141"/>
        <end position="218"/>
    </location>
</feature>
<keyword evidence="8" id="KW-0449">Lipoprotein</keyword>